<feature type="transmembrane region" description="Helical" evidence="1">
    <location>
        <begin position="36"/>
        <end position="56"/>
    </location>
</feature>
<dbReference type="AlphaFoldDB" id="A0A4Y8LEP8"/>
<feature type="transmembrane region" description="Helical" evidence="1">
    <location>
        <begin position="248"/>
        <end position="266"/>
    </location>
</feature>
<feature type="transmembrane region" description="Helical" evidence="1">
    <location>
        <begin position="77"/>
        <end position="94"/>
    </location>
</feature>
<feature type="domain" description="Acyltransferase 3" evidence="2">
    <location>
        <begin position="7"/>
        <end position="329"/>
    </location>
</feature>
<dbReference type="PANTHER" id="PTHR23028">
    <property type="entry name" value="ACETYLTRANSFERASE"/>
    <property type="match status" value="1"/>
</dbReference>
<dbReference type="GO" id="GO:0009103">
    <property type="term" value="P:lipopolysaccharide biosynthetic process"/>
    <property type="evidence" value="ECO:0007669"/>
    <property type="project" value="TreeGrafter"/>
</dbReference>
<feature type="transmembrane region" description="Helical" evidence="1">
    <location>
        <begin position="218"/>
        <end position="242"/>
    </location>
</feature>
<keyword evidence="4" id="KW-1185">Reference proteome</keyword>
<protein>
    <submittedName>
        <fullName evidence="3">Acyltransferase</fullName>
    </submittedName>
</protein>
<dbReference type="GO" id="GO:0016020">
    <property type="term" value="C:membrane"/>
    <property type="evidence" value="ECO:0007669"/>
    <property type="project" value="TreeGrafter"/>
</dbReference>
<reference evidence="3 4" key="1">
    <citation type="submission" date="2019-03" db="EMBL/GenBank/DDBJ databases">
        <title>San Antonio Military Medical Center submission to MRSN (WRAIR), pending publication.</title>
        <authorList>
            <person name="Blyth D.M."/>
            <person name="Mccarthy S.L."/>
            <person name="Schall S.E."/>
            <person name="Stam J.A."/>
            <person name="Ong A.C."/>
            <person name="Mcgann P.T."/>
        </authorList>
    </citation>
    <scope>NUCLEOTIDE SEQUENCE [LARGE SCALE GENOMIC DNA]</scope>
    <source>
        <strain evidence="3 4">MRSN571793</strain>
    </source>
</reference>
<dbReference type="STRING" id="1121485.GCA_000426485_00175"/>
<accession>A0A4Y8LEP8</accession>
<dbReference type="InterPro" id="IPR002656">
    <property type="entry name" value="Acyl_transf_3_dom"/>
</dbReference>
<feature type="transmembrane region" description="Helical" evidence="1">
    <location>
        <begin position="278"/>
        <end position="298"/>
    </location>
</feature>
<dbReference type="RefSeq" id="WP_026627501.1">
    <property type="nucleotide sequence ID" value="NZ_JAWZLG010000034.1"/>
</dbReference>
<feature type="transmembrane region" description="Helical" evidence="1">
    <location>
        <begin position="7"/>
        <end position="24"/>
    </location>
</feature>
<dbReference type="EMBL" id="SOML01000001">
    <property type="protein sequence ID" value="TFD98976.1"/>
    <property type="molecule type" value="Genomic_DNA"/>
</dbReference>
<dbReference type="InterPro" id="IPR050879">
    <property type="entry name" value="Acyltransferase_3"/>
</dbReference>
<evidence type="ECO:0000259" key="2">
    <source>
        <dbReference type="Pfam" id="PF01757"/>
    </source>
</evidence>
<keyword evidence="1" id="KW-0812">Transmembrane</keyword>
<keyword evidence="1" id="KW-1133">Transmembrane helix</keyword>
<keyword evidence="3" id="KW-0808">Transferase</keyword>
<dbReference type="PANTHER" id="PTHR23028:SF53">
    <property type="entry name" value="ACYL_TRANSF_3 DOMAIN-CONTAINING PROTEIN"/>
    <property type="match status" value="1"/>
</dbReference>
<proteinExistence type="predicted"/>
<dbReference type="GO" id="GO:0016747">
    <property type="term" value="F:acyltransferase activity, transferring groups other than amino-acyl groups"/>
    <property type="evidence" value="ECO:0007669"/>
    <property type="project" value="InterPro"/>
</dbReference>
<keyword evidence="1" id="KW-0472">Membrane</keyword>
<feature type="transmembrane region" description="Helical" evidence="1">
    <location>
        <begin position="128"/>
        <end position="150"/>
    </location>
</feature>
<feature type="transmembrane region" description="Helical" evidence="1">
    <location>
        <begin position="157"/>
        <end position="177"/>
    </location>
</feature>
<comment type="caution">
    <text evidence="3">The sequence shown here is derived from an EMBL/GenBank/DDBJ whole genome shotgun (WGS) entry which is preliminary data.</text>
</comment>
<dbReference type="Pfam" id="PF01757">
    <property type="entry name" value="Acyl_transf_3"/>
    <property type="match status" value="1"/>
</dbReference>
<evidence type="ECO:0000313" key="4">
    <source>
        <dbReference type="Proteomes" id="UP000297861"/>
    </source>
</evidence>
<gene>
    <name evidence="3" type="ORF">E2605_02495</name>
</gene>
<evidence type="ECO:0000313" key="3">
    <source>
        <dbReference type="EMBL" id="TFD98976.1"/>
    </source>
</evidence>
<keyword evidence="3" id="KW-0012">Acyltransferase</keyword>
<dbReference type="Proteomes" id="UP000297861">
    <property type="component" value="Unassembled WGS sequence"/>
</dbReference>
<sequence>MIKPLTSLRFIFAFMVFMSHSILFEKSQNPFLYHCFYEGYAGVSFFFVLSGFILAYTYQERFVKNDISKRTFYTYRLARIYPLHILTLLIWVYMRKDHPLNAPYITNLLSNISLTQSFYPTDEIRFNAAAWSLSDEMFFYLLFPFILKWLTGSPRKLYIAFISASILLIALCPIFGGMKDEEWFFYAFPPVRLLDFILGIFLYNLCRAIKPDYLKRRYIATFAEVSAIMVFLLFYTAAYFIPQVYRHSLWYWIPIGLIISVFYFQSGYISKILANKQFVWLGEISFAFYMFHGIVLWYVKRAYFLLGISAPKLSVFILGIIITIIISAVSFKYFEIPANRWIKQKLNK</sequence>
<feature type="transmembrane region" description="Helical" evidence="1">
    <location>
        <begin position="183"/>
        <end position="206"/>
    </location>
</feature>
<feature type="transmembrane region" description="Helical" evidence="1">
    <location>
        <begin position="313"/>
        <end position="334"/>
    </location>
</feature>
<evidence type="ECO:0000256" key="1">
    <source>
        <dbReference type="SAM" id="Phobius"/>
    </source>
</evidence>
<name>A0A4Y8LEP8_9BACT</name>
<organism evidence="3 4">
    <name type="scientific">Dysgonomonas capnocytophagoides</name>
    <dbReference type="NCBI Taxonomy" id="45254"/>
    <lineage>
        <taxon>Bacteria</taxon>
        <taxon>Pseudomonadati</taxon>
        <taxon>Bacteroidota</taxon>
        <taxon>Bacteroidia</taxon>
        <taxon>Bacteroidales</taxon>
        <taxon>Dysgonomonadaceae</taxon>
        <taxon>Dysgonomonas</taxon>
    </lineage>
</organism>
<dbReference type="OrthoDB" id="9796461at2"/>